<accession>A0AA46AHY5</accession>
<dbReference type="InterPro" id="IPR012854">
    <property type="entry name" value="Cu_amine_oxidase-like_N"/>
</dbReference>
<comment type="caution">
    <text evidence="4">The sequence shown here is derived from an EMBL/GenBank/DDBJ whole genome shotgun (WGS) entry which is preliminary data.</text>
</comment>
<dbReference type="Proteomes" id="UP001158066">
    <property type="component" value="Unassembled WGS sequence"/>
</dbReference>
<evidence type="ECO:0000256" key="2">
    <source>
        <dbReference type="ARBA" id="ARBA00022737"/>
    </source>
</evidence>
<protein>
    <submittedName>
        <fullName evidence="4">Leucine Rich repeat-containing protein</fullName>
    </submittedName>
</protein>
<dbReference type="PROSITE" id="PS51450">
    <property type="entry name" value="LRR"/>
    <property type="match status" value="2"/>
</dbReference>
<gene>
    <name evidence="4" type="ORF">SAMN06296020_102126</name>
</gene>
<evidence type="ECO:0000256" key="1">
    <source>
        <dbReference type="ARBA" id="ARBA00022614"/>
    </source>
</evidence>
<evidence type="ECO:0000259" key="3">
    <source>
        <dbReference type="Pfam" id="PF07833"/>
    </source>
</evidence>
<dbReference type="Gene3D" id="3.80.10.10">
    <property type="entry name" value="Ribonuclease Inhibitor"/>
    <property type="match status" value="1"/>
</dbReference>
<dbReference type="AlphaFoldDB" id="A0AA46AHY5"/>
<dbReference type="Pfam" id="PF12799">
    <property type="entry name" value="LRR_4"/>
    <property type="match status" value="2"/>
</dbReference>
<dbReference type="InterPro" id="IPR036582">
    <property type="entry name" value="Mao_N_sf"/>
</dbReference>
<dbReference type="PANTHER" id="PTHR46652">
    <property type="entry name" value="LEUCINE-RICH REPEAT AND IQ DOMAIN-CONTAINING PROTEIN 1-RELATED"/>
    <property type="match status" value="1"/>
</dbReference>
<feature type="domain" description="Copper amine oxidase-like N-terminal" evidence="3">
    <location>
        <begin position="226"/>
        <end position="333"/>
    </location>
</feature>
<keyword evidence="5" id="KW-1185">Reference proteome</keyword>
<dbReference type="InterPro" id="IPR032675">
    <property type="entry name" value="LRR_dom_sf"/>
</dbReference>
<dbReference type="SUPFAM" id="SSF52058">
    <property type="entry name" value="L domain-like"/>
    <property type="match status" value="1"/>
</dbReference>
<sequence length="336" mass="37591">MHCRYQVVTLEGIEALHNLRRLALCSGIDSLVPVAKLLQLEELVIQDTAISDLTPLAGLRNLKRLEIRGSQVSDLSPLSDLVRLETLVIANSQVKDLTPLKNLTRLKRLFLYQNKIESIQPLAGLQQLTILNLSDNLIADVLPLANQQELMNLYLARNQVEDLRPLTSIPKLMGLDLRCNPAAENGQLQLLENLQWLDVRCTNIINPEVSEDCQTRCGQADEICLYVNGSCLEVDQPPIVEAGCTLLPISPVAKAMGAEIRWNSSEKAAEMIYRGQALTIPINADYARLNGRQIDIFYPTQLRNGRTMIHSRLLIDAFGVRIHFDAENRIVTIDSQ</sequence>
<dbReference type="InterPro" id="IPR001611">
    <property type="entry name" value="Leu-rich_rpt"/>
</dbReference>
<organism evidence="4 5">
    <name type="scientific">Anoxynatronum buryatiense</name>
    <dbReference type="NCBI Taxonomy" id="489973"/>
    <lineage>
        <taxon>Bacteria</taxon>
        <taxon>Bacillati</taxon>
        <taxon>Bacillota</taxon>
        <taxon>Clostridia</taxon>
        <taxon>Eubacteriales</taxon>
        <taxon>Clostridiaceae</taxon>
        <taxon>Anoxynatronum</taxon>
    </lineage>
</organism>
<dbReference type="Gene3D" id="3.30.457.10">
    <property type="entry name" value="Copper amine oxidase-like, N-terminal domain"/>
    <property type="match status" value="1"/>
</dbReference>
<dbReference type="PANTHER" id="PTHR46652:SF3">
    <property type="entry name" value="LEUCINE-RICH REPEAT-CONTAINING PROTEIN 9"/>
    <property type="match status" value="1"/>
</dbReference>
<keyword evidence="1" id="KW-0433">Leucine-rich repeat</keyword>
<dbReference type="Pfam" id="PF07833">
    <property type="entry name" value="Cu_amine_oxidN1"/>
    <property type="match status" value="1"/>
</dbReference>
<dbReference type="SMART" id="SM00365">
    <property type="entry name" value="LRR_SD22"/>
    <property type="match status" value="2"/>
</dbReference>
<dbReference type="RefSeq" id="WP_283408038.1">
    <property type="nucleotide sequence ID" value="NZ_FXUF01000002.1"/>
</dbReference>
<keyword evidence="2" id="KW-0677">Repeat</keyword>
<proteinExistence type="predicted"/>
<reference evidence="4" key="1">
    <citation type="submission" date="2017-05" db="EMBL/GenBank/DDBJ databases">
        <authorList>
            <person name="Varghese N."/>
            <person name="Submissions S."/>
        </authorList>
    </citation>
    <scope>NUCLEOTIDE SEQUENCE</scope>
    <source>
        <strain evidence="4">Su22</strain>
    </source>
</reference>
<name>A0AA46AHY5_9CLOT</name>
<evidence type="ECO:0000313" key="5">
    <source>
        <dbReference type="Proteomes" id="UP001158066"/>
    </source>
</evidence>
<evidence type="ECO:0000313" key="4">
    <source>
        <dbReference type="EMBL" id="SMP44090.1"/>
    </source>
</evidence>
<dbReference type="InterPro" id="IPR050836">
    <property type="entry name" value="SDS22/Internalin_LRR"/>
</dbReference>
<dbReference type="EMBL" id="FXUF01000002">
    <property type="protein sequence ID" value="SMP44090.1"/>
    <property type="molecule type" value="Genomic_DNA"/>
</dbReference>
<dbReference type="InterPro" id="IPR025875">
    <property type="entry name" value="Leu-rich_rpt_4"/>
</dbReference>
<dbReference type="SUPFAM" id="SSF55383">
    <property type="entry name" value="Copper amine oxidase, domain N"/>
    <property type="match status" value="1"/>
</dbReference>